<dbReference type="AlphaFoldDB" id="A0A6A5E0T5"/>
<evidence type="ECO:0000313" key="16">
    <source>
        <dbReference type="Proteomes" id="UP000465112"/>
    </source>
</evidence>
<comment type="subcellular location">
    <subcellularLocation>
        <location evidence="1">Membrane</location>
        <topology evidence="1">Single-pass type I membrane protein</topology>
    </subcellularLocation>
</comment>
<keyword evidence="9" id="KW-0175">Coiled coil</keyword>
<keyword evidence="5" id="KW-0479">Metal-binding</keyword>
<feature type="transmembrane region" description="Helical" evidence="12">
    <location>
        <begin position="135"/>
        <end position="156"/>
    </location>
</feature>
<evidence type="ECO:0000256" key="7">
    <source>
        <dbReference type="ARBA" id="ARBA00022837"/>
    </source>
</evidence>
<proteinExistence type="predicted"/>
<keyword evidence="10" id="KW-0406">Ion transport</keyword>
<reference evidence="15 16" key="1">
    <citation type="submission" date="2019-06" db="EMBL/GenBank/DDBJ databases">
        <title>A chromosome-scale genome assembly of the European perch, Perca fluviatilis.</title>
        <authorList>
            <person name="Roques C."/>
            <person name="Zahm M."/>
            <person name="Cabau C."/>
            <person name="Klopp C."/>
            <person name="Bouchez O."/>
            <person name="Donnadieu C."/>
            <person name="Kuhl H."/>
            <person name="Gislard M."/>
            <person name="Guendouz S."/>
            <person name="Journot L."/>
            <person name="Haffray P."/>
            <person name="Bestin A."/>
            <person name="Morvezen R."/>
            <person name="Feron R."/>
            <person name="Wen M."/>
            <person name="Jouanno E."/>
            <person name="Herpin A."/>
            <person name="Schartl M."/>
            <person name="Postlethwait J."/>
            <person name="Schaerlinger B."/>
            <person name="Chardard D."/>
            <person name="Lecocq T."/>
            <person name="Poncet C."/>
            <person name="Jaffrelo L."/>
            <person name="Lampietro C."/>
            <person name="Guiguen Y."/>
        </authorList>
    </citation>
    <scope>NUCLEOTIDE SEQUENCE [LARGE SCALE GENOMIC DNA]</scope>
    <source>
        <tissue evidence="15">Blood</tissue>
    </source>
</reference>
<evidence type="ECO:0000256" key="12">
    <source>
        <dbReference type="SAM" id="Phobius"/>
    </source>
</evidence>
<evidence type="ECO:0000256" key="10">
    <source>
        <dbReference type="ARBA" id="ARBA00023065"/>
    </source>
</evidence>
<dbReference type="InterPro" id="IPR037608">
    <property type="entry name" value="STIM1/2"/>
</dbReference>
<dbReference type="GO" id="GO:0005246">
    <property type="term" value="F:calcium channel regulator activity"/>
    <property type="evidence" value="ECO:0007669"/>
    <property type="project" value="InterPro"/>
</dbReference>
<evidence type="ECO:0000256" key="6">
    <source>
        <dbReference type="ARBA" id="ARBA00022729"/>
    </source>
</evidence>
<evidence type="ECO:0000256" key="13">
    <source>
        <dbReference type="SAM" id="SignalP"/>
    </source>
</evidence>
<keyword evidence="2" id="KW-0813">Transport</keyword>
<dbReference type="GO" id="GO:0002115">
    <property type="term" value="P:store-operated calcium entry"/>
    <property type="evidence" value="ECO:0007669"/>
    <property type="project" value="TreeGrafter"/>
</dbReference>
<dbReference type="PANTHER" id="PTHR15136:SF14">
    <property type="entry name" value="STROMAL INTERACTION MOLECULE 1 ISOFORM X1"/>
    <property type="match status" value="1"/>
</dbReference>
<dbReference type="GO" id="GO:0005509">
    <property type="term" value="F:calcium ion binding"/>
    <property type="evidence" value="ECO:0007669"/>
    <property type="project" value="TreeGrafter"/>
</dbReference>
<feature type="signal peptide" evidence="13">
    <location>
        <begin position="1"/>
        <end position="16"/>
    </location>
</feature>
<feature type="domain" description="STIM1/2 EF-hand" evidence="14">
    <location>
        <begin position="49"/>
        <end position="127"/>
    </location>
</feature>
<dbReference type="Pfam" id="PF25578">
    <property type="entry name" value="EF-hand_STIM1"/>
    <property type="match status" value="1"/>
</dbReference>
<dbReference type="PANTHER" id="PTHR15136">
    <property type="entry name" value="STROMAL INTERACTION MOLECULE HOMOLOG"/>
    <property type="match status" value="1"/>
</dbReference>
<feature type="non-terminal residue" evidence="15">
    <location>
        <position position="188"/>
    </location>
</feature>
<dbReference type="FunFam" id="1.10.238.180:FF:000001">
    <property type="entry name" value="Stromal interaction molecule 1"/>
    <property type="match status" value="1"/>
</dbReference>
<sequence length="188" mass="21090">MDGVCVRLVCVRLVCACVLSVCVGGDRSDHAHLNQHHHQLVSDGNAASDLCAIDRPLCHDENSRLSFEAICSIHKLMDDDADGSVDAAETDEFLREDLKYGDPRAKQSSFHRADQHISLEDMWGAWKRSLDRHSLWKDMVLAVSVLMALGGCWFAYVQTRRSRDDLGRLGKDLEGLQRAEQSLLDLQE</sequence>
<dbReference type="EMBL" id="VHII01000066">
    <property type="protein sequence ID" value="KAF1371459.1"/>
    <property type="molecule type" value="Genomic_DNA"/>
</dbReference>
<evidence type="ECO:0000256" key="1">
    <source>
        <dbReference type="ARBA" id="ARBA00004479"/>
    </source>
</evidence>
<keyword evidence="16" id="KW-1185">Reference proteome</keyword>
<feature type="chain" id="PRO_5025660369" description="STIM1/2 EF-hand domain-containing protein" evidence="13">
    <location>
        <begin position="17"/>
        <end position="188"/>
    </location>
</feature>
<evidence type="ECO:0000313" key="15">
    <source>
        <dbReference type="EMBL" id="KAF1371459.1"/>
    </source>
</evidence>
<gene>
    <name evidence="15" type="ORF">PFLUV_G00278040</name>
</gene>
<dbReference type="GO" id="GO:0051049">
    <property type="term" value="P:regulation of transport"/>
    <property type="evidence" value="ECO:0007669"/>
    <property type="project" value="UniProtKB-ARBA"/>
</dbReference>
<keyword evidence="3" id="KW-0109">Calcium transport</keyword>
<evidence type="ECO:0000256" key="11">
    <source>
        <dbReference type="ARBA" id="ARBA00023136"/>
    </source>
</evidence>
<dbReference type="Proteomes" id="UP000465112">
    <property type="component" value="Unassembled WGS sequence"/>
</dbReference>
<evidence type="ECO:0000256" key="5">
    <source>
        <dbReference type="ARBA" id="ARBA00022723"/>
    </source>
</evidence>
<evidence type="ECO:0000256" key="8">
    <source>
        <dbReference type="ARBA" id="ARBA00022989"/>
    </source>
</evidence>
<accession>A0A6A5E0T5</accession>
<dbReference type="Gene3D" id="1.10.238.180">
    <property type="match status" value="1"/>
</dbReference>
<dbReference type="GO" id="GO:0005783">
    <property type="term" value="C:endoplasmic reticulum"/>
    <property type="evidence" value="ECO:0007669"/>
    <property type="project" value="TreeGrafter"/>
</dbReference>
<organism evidence="15 16">
    <name type="scientific">Perca fluviatilis</name>
    <name type="common">European perch</name>
    <dbReference type="NCBI Taxonomy" id="8168"/>
    <lineage>
        <taxon>Eukaryota</taxon>
        <taxon>Metazoa</taxon>
        <taxon>Chordata</taxon>
        <taxon>Craniata</taxon>
        <taxon>Vertebrata</taxon>
        <taxon>Euteleostomi</taxon>
        <taxon>Actinopterygii</taxon>
        <taxon>Neopterygii</taxon>
        <taxon>Teleostei</taxon>
        <taxon>Neoteleostei</taxon>
        <taxon>Acanthomorphata</taxon>
        <taxon>Eupercaria</taxon>
        <taxon>Perciformes</taxon>
        <taxon>Percoidei</taxon>
        <taxon>Percidae</taxon>
        <taxon>Percinae</taxon>
        <taxon>Perca</taxon>
    </lineage>
</organism>
<keyword evidence="4 12" id="KW-0812">Transmembrane</keyword>
<evidence type="ECO:0000256" key="9">
    <source>
        <dbReference type="ARBA" id="ARBA00023054"/>
    </source>
</evidence>
<protein>
    <recommendedName>
        <fullName evidence="14">STIM1/2 EF-hand domain-containing protein</fullName>
    </recommendedName>
</protein>
<name>A0A6A5E0T5_PERFL</name>
<evidence type="ECO:0000259" key="14">
    <source>
        <dbReference type="Pfam" id="PF25578"/>
    </source>
</evidence>
<dbReference type="GO" id="GO:0005886">
    <property type="term" value="C:plasma membrane"/>
    <property type="evidence" value="ECO:0007669"/>
    <property type="project" value="TreeGrafter"/>
</dbReference>
<evidence type="ECO:0000256" key="3">
    <source>
        <dbReference type="ARBA" id="ARBA00022568"/>
    </source>
</evidence>
<keyword evidence="7" id="KW-0106">Calcium</keyword>
<evidence type="ECO:0000256" key="2">
    <source>
        <dbReference type="ARBA" id="ARBA00022448"/>
    </source>
</evidence>
<evidence type="ECO:0000256" key="4">
    <source>
        <dbReference type="ARBA" id="ARBA00022692"/>
    </source>
</evidence>
<dbReference type="GO" id="GO:0006874">
    <property type="term" value="P:intracellular calcium ion homeostasis"/>
    <property type="evidence" value="ECO:0007669"/>
    <property type="project" value="TreeGrafter"/>
</dbReference>
<keyword evidence="11 12" id="KW-0472">Membrane</keyword>
<dbReference type="InterPro" id="IPR057835">
    <property type="entry name" value="EF-hand_STIM1/2"/>
</dbReference>
<comment type="caution">
    <text evidence="15">The sequence shown here is derived from an EMBL/GenBank/DDBJ whole genome shotgun (WGS) entry which is preliminary data.</text>
</comment>
<keyword evidence="6 13" id="KW-0732">Signal</keyword>
<keyword evidence="8 12" id="KW-1133">Transmembrane helix</keyword>